<accession>A0A126ZV79</accession>
<dbReference type="FunFam" id="3.30.360.10:FF:000005">
    <property type="entry name" value="Homoserine dehydrogenase"/>
    <property type="match status" value="1"/>
</dbReference>
<evidence type="ECO:0000256" key="9">
    <source>
        <dbReference type="ARBA" id="ARBA00023002"/>
    </source>
</evidence>
<comment type="function">
    <text evidence="12">Catalyzes the conversion of L-aspartate-beta-semialdehyde (L-Asa) to L-homoserine (L-Hse), the third step in the biosynthesis of threonine and methionine from aspartate.</text>
</comment>
<dbReference type="GO" id="GO:0009088">
    <property type="term" value="P:threonine biosynthetic process"/>
    <property type="evidence" value="ECO:0007669"/>
    <property type="project" value="UniProtKB-UniPathway"/>
</dbReference>
<evidence type="ECO:0000256" key="16">
    <source>
        <dbReference type="PIRSR" id="PIRSR036497-2"/>
    </source>
</evidence>
<evidence type="ECO:0000256" key="7">
    <source>
        <dbReference type="ARBA" id="ARBA00022605"/>
    </source>
</evidence>
<dbReference type="PIRSF" id="PIRSF036497">
    <property type="entry name" value="HDH_short"/>
    <property type="match status" value="1"/>
</dbReference>
<comment type="pathway">
    <text evidence="2 17">Amino-acid biosynthesis; L-threonine biosynthesis; L-threonine from L-aspartate: step 3/5.</text>
</comment>
<evidence type="ECO:0000256" key="2">
    <source>
        <dbReference type="ARBA" id="ARBA00005056"/>
    </source>
</evidence>
<dbReference type="PANTHER" id="PTHR43331:SF1">
    <property type="entry name" value="HOMOSERINE DEHYDROGENASE"/>
    <property type="match status" value="1"/>
</dbReference>
<dbReference type="InterPro" id="IPR022697">
    <property type="entry name" value="HDH_short"/>
</dbReference>
<evidence type="ECO:0000256" key="14">
    <source>
        <dbReference type="ARBA" id="ARBA00049031"/>
    </source>
</evidence>
<dbReference type="UniPathway" id="UPA00051">
    <property type="reaction ID" value="UER00465"/>
</dbReference>
<sequence>MRTVDVAITGYGRIGREIAGMLQARTAAYRERHGVLVRITGVCGSAAGLVDPAGLAPERLAARGSFVPGLTGDAFLEAVRADVLIEAGPSDYRTGGPALGYLRWALGRGLDVIAVSKGALVLDLRGLLRLAAGHGGSLRFSGAAASALPTVDLLAHSLAGATLEGFEAVLTGTTTFVLDQMATAGLGLADAVALAQARGIAEPDPNFDLDGWDTAAKLVIIANAVLDAGLGLDSLPREGIGAVTPCDMARWAAQGLAPRLVGFVEHDGGGFRAGVELRLYGQDHPFAQLRGSMKGLRAVTEEMGALTVTGGASDPRATAAAALKDIEHAVAARQ</sequence>
<dbReference type="GO" id="GO:0004412">
    <property type="term" value="F:homoserine dehydrogenase activity"/>
    <property type="evidence" value="ECO:0007669"/>
    <property type="project" value="UniProtKB-EC"/>
</dbReference>
<dbReference type="STRING" id="37927.SA2016_0166"/>
<name>A0A126ZV79_9MICC</name>
<dbReference type="InterPro" id="IPR036291">
    <property type="entry name" value="NAD(P)-bd_dom_sf"/>
</dbReference>
<keyword evidence="22" id="KW-1185">Reference proteome</keyword>
<feature type="domain" description="Homoserine dehydrogenase catalytic" evidence="19">
    <location>
        <begin position="149"/>
        <end position="326"/>
    </location>
</feature>
<feature type="binding site" evidence="16">
    <location>
        <position position="117"/>
    </location>
    <ligand>
        <name>NADPH</name>
        <dbReference type="ChEBI" id="CHEBI:57783"/>
    </ligand>
</feature>
<comment type="cofactor">
    <cofactor evidence="1">
        <name>a metal cation</name>
        <dbReference type="ChEBI" id="CHEBI:25213"/>
    </cofactor>
</comment>
<evidence type="ECO:0000256" key="12">
    <source>
        <dbReference type="ARBA" id="ARBA00044930"/>
    </source>
</evidence>
<dbReference type="SUPFAM" id="SSF51735">
    <property type="entry name" value="NAD(P)-binding Rossmann-fold domains"/>
    <property type="match status" value="1"/>
</dbReference>
<dbReference type="Gene3D" id="3.40.50.720">
    <property type="entry name" value="NAD(P)-binding Rossmann-like Domain"/>
    <property type="match status" value="1"/>
</dbReference>
<dbReference type="AlphaFoldDB" id="A0A126ZV79"/>
<keyword evidence="11 17" id="KW-0486">Methionine biosynthesis</keyword>
<keyword evidence="7 17" id="KW-0028">Amino-acid biosynthesis</keyword>
<keyword evidence="16 17" id="KW-0521">NADP</keyword>
<dbReference type="EMBL" id="CP014518">
    <property type="protein sequence ID" value="AMM30867.1"/>
    <property type="molecule type" value="Genomic_DNA"/>
</dbReference>
<keyword evidence="8 17" id="KW-0791">Threonine biosynthesis</keyword>
<gene>
    <name evidence="21" type="ORF">SA2016_0166</name>
</gene>
<dbReference type="Gene3D" id="3.30.360.10">
    <property type="entry name" value="Dihydrodipicolinate Reductase, domain 2"/>
    <property type="match status" value="1"/>
</dbReference>
<dbReference type="PANTHER" id="PTHR43331">
    <property type="entry name" value="HOMOSERINE DEHYDROGENASE"/>
    <property type="match status" value="1"/>
</dbReference>
<evidence type="ECO:0000256" key="15">
    <source>
        <dbReference type="PIRSR" id="PIRSR036497-1"/>
    </source>
</evidence>
<keyword evidence="9 17" id="KW-0560">Oxidoreductase</keyword>
<comment type="similarity">
    <text evidence="4 18">Belongs to the homoserine dehydrogenase family.</text>
</comment>
<proteinExistence type="inferred from homology"/>
<comment type="catalytic activity">
    <reaction evidence="13">
        <text>L-homoserine + NADP(+) = L-aspartate 4-semialdehyde + NADPH + H(+)</text>
        <dbReference type="Rhea" id="RHEA:15761"/>
        <dbReference type="ChEBI" id="CHEBI:15378"/>
        <dbReference type="ChEBI" id="CHEBI:57476"/>
        <dbReference type="ChEBI" id="CHEBI:57783"/>
        <dbReference type="ChEBI" id="CHEBI:58349"/>
        <dbReference type="ChEBI" id="CHEBI:537519"/>
        <dbReference type="EC" id="1.1.1.3"/>
    </reaction>
    <physiologicalReaction direction="right-to-left" evidence="13">
        <dbReference type="Rhea" id="RHEA:15763"/>
    </physiologicalReaction>
</comment>
<dbReference type="RefSeq" id="WP_066494354.1">
    <property type="nucleotide sequence ID" value="NZ_BJMO01000062.1"/>
</dbReference>
<evidence type="ECO:0000256" key="17">
    <source>
        <dbReference type="RuleBase" id="RU000579"/>
    </source>
</evidence>
<evidence type="ECO:0000256" key="3">
    <source>
        <dbReference type="ARBA" id="ARBA00005062"/>
    </source>
</evidence>
<keyword evidence="10" id="KW-0915">Sodium</keyword>
<dbReference type="KEGG" id="satk:SA2016_0166"/>
<evidence type="ECO:0000256" key="6">
    <source>
        <dbReference type="ARBA" id="ARBA00013376"/>
    </source>
</evidence>
<evidence type="ECO:0000313" key="22">
    <source>
        <dbReference type="Proteomes" id="UP000070134"/>
    </source>
</evidence>
<feature type="binding site" evidence="16">
    <location>
        <begin position="10"/>
        <end position="15"/>
    </location>
    <ligand>
        <name>NADP(+)</name>
        <dbReference type="ChEBI" id="CHEBI:58349"/>
    </ligand>
</feature>
<evidence type="ECO:0000256" key="5">
    <source>
        <dbReference type="ARBA" id="ARBA00013213"/>
    </source>
</evidence>
<feature type="domain" description="Aspartate/homoserine dehydrogenase NAD-binding" evidence="20">
    <location>
        <begin position="10"/>
        <end position="132"/>
    </location>
</feature>
<evidence type="ECO:0000256" key="4">
    <source>
        <dbReference type="ARBA" id="ARBA00006753"/>
    </source>
</evidence>
<evidence type="ECO:0000256" key="13">
    <source>
        <dbReference type="ARBA" id="ARBA00048841"/>
    </source>
</evidence>
<comment type="catalytic activity">
    <reaction evidence="14">
        <text>L-homoserine + NAD(+) = L-aspartate 4-semialdehyde + NADH + H(+)</text>
        <dbReference type="Rhea" id="RHEA:15757"/>
        <dbReference type="ChEBI" id="CHEBI:15378"/>
        <dbReference type="ChEBI" id="CHEBI:57476"/>
        <dbReference type="ChEBI" id="CHEBI:57540"/>
        <dbReference type="ChEBI" id="CHEBI:57945"/>
        <dbReference type="ChEBI" id="CHEBI:537519"/>
        <dbReference type="EC" id="1.1.1.3"/>
    </reaction>
    <physiologicalReaction direction="right-to-left" evidence="14">
        <dbReference type="Rhea" id="RHEA:15759"/>
    </physiologicalReaction>
</comment>
<feature type="active site" description="Proton donor" evidence="15">
    <location>
        <position position="217"/>
    </location>
</feature>
<evidence type="ECO:0000256" key="10">
    <source>
        <dbReference type="ARBA" id="ARBA00023053"/>
    </source>
</evidence>
<evidence type="ECO:0000256" key="11">
    <source>
        <dbReference type="ARBA" id="ARBA00023167"/>
    </source>
</evidence>
<evidence type="ECO:0000259" key="20">
    <source>
        <dbReference type="Pfam" id="PF03447"/>
    </source>
</evidence>
<organism evidence="21 22">
    <name type="scientific">Sinomonas atrocyanea</name>
    <dbReference type="NCBI Taxonomy" id="37927"/>
    <lineage>
        <taxon>Bacteria</taxon>
        <taxon>Bacillati</taxon>
        <taxon>Actinomycetota</taxon>
        <taxon>Actinomycetes</taxon>
        <taxon>Micrococcales</taxon>
        <taxon>Micrococcaceae</taxon>
        <taxon>Sinomonas</taxon>
    </lineage>
</organism>
<dbReference type="GO" id="GO:0050661">
    <property type="term" value="F:NADP binding"/>
    <property type="evidence" value="ECO:0007669"/>
    <property type="project" value="InterPro"/>
</dbReference>
<evidence type="ECO:0000259" key="19">
    <source>
        <dbReference type="Pfam" id="PF00742"/>
    </source>
</evidence>
<dbReference type="PROSITE" id="PS01042">
    <property type="entry name" value="HOMOSER_DHGENASE"/>
    <property type="match status" value="1"/>
</dbReference>
<dbReference type="GO" id="GO:0009086">
    <property type="term" value="P:methionine biosynthetic process"/>
    <property type="evidence" value="ECO:0007669"/>
    <property type="project" value="UniProtKB-KW"/>
</dbReference>
<comment type="pathway">
    <text evidence="3 17">Amino-acid biosynthesis; L-methionine biosynthesis via de novo pathway; L-homoserine from L-aspartate: step 3/3.</text>
</comment>
<dbReference type="UniPathway" id="UPA00050">
    <property type="reaction ID" value="UER00063"/>
</dbReference>
<dbReference type="Pfam" id="PF00742">
    <property type="entry name" value="Homoserine_dh"/>
    <property type="match status" value="1"/>
</dbReference>
<evidence type="ECO:0000313" key="21">
    <source>
        <dbReference type="EMBL" id="AMM30867.1"/>
    </source>
</evidence>
<evidence type="ECO:0000256" key="8">
    <source>
        <dbReference type="ARBA" id="ARBA00022697"/>
    </source>
</evidence>
<protein>
    <recommendedName>
        <fullName evidence="6 17">Homoserine dehydrogenase</fullName>
        <ecNumber evidence="5 17">1.1.1.3</ecNumber>
    </recommendedName>
</protein>
<evidence type="ECO:0000256" key="1">
    <source>
        <dbReference type="ARBA" id="ARBA00001920"/>
    </source>
</evidence>
<reference evidence="21 22" key="1">
    <citation type="submission" date="2016-02" db="EMBL/GenBank/DDBJ databases">
        <title>Complete genome of Sinomonas atrocyanea KCTC 3377.</title>
        <authorList>
            <person name="Kim K.M."/>
        </authorList>
    </citation>
    <scope>NUCLEOTIDE SEQUENCE [LARGE SCALE GENOMIC DNA]</scope>
    <source>
        <strain evidence="21 22">KCTC 3377</strain>
    </source>
</reference>
<dbReference type="SUPFAM" id="SSF55347">
    <property type="entry name" value="Glyceraldehyde-3-phosphate dehydrogenase-like, C-terminal domain"/>
    <property type="match status" value="1"/>
</dbReference>
<dbReference type="OrthoDB" id="9808167at2"/>
<feature type="binding site" evidence="16">
    <location>
        <position position="202"/>
    </location>
    <ligand>
        <name>L-homoserine</name>
        <dbReference type="ChEBI" id="CHEBI:57476"/>
    </ligand>
</feature>
<dbReference type="InterPro" id="IPR001342">
    <property type="entry name" value="HDH_cat"/>
</dbReference>
<dbReference type="EC" id="1.1.1.3" evidence="5 17"/>
<dbReference type="Pfam" id="PF03447">
    <property type="entry name" value="NAD_binding_3"/>
    <property type="match status" value="1"/>
</dbReference>
<dbReference type="Proteomes" id="UP000070134">
    <property type="component" value="Chromosome"/>
</dbReference>
<dbReference type="InterPro" id="IPR005106">
    <property type="entry name" value="Asp/hSer_DH_NAD-bd"/>
</dbReference>
<evidence type="ECO:0000256" key="18">
    <source>
        <dbReference type="RuleBase" id="RU004171"/>
    </source>
</evidence>
<dbReference type="InterPro" id="IPR019811">
    <property type="entry name" value="HDH_CS"/>
</dbReference>